<proteinExistence type="predicted"/>
<accession>X8AMP8</accession>
<evidence type="ECO:0008006" key="2">
    <source>
        <dbReference type="Google" id="ProtNLM"/>
    </source>
</evidence>
<organism evidence="1">
    <name type="scientific">Mycobacterium xenopi 4042</name>
    <dbReference type="NCBI Taxonomy" id="1299334"/>
    <lineage>
        <taxon>Bacteria</taxon>
        <taxon>Bacillati</taxon>
        <taxon>Actinomycetota</taxon>
        <taxon>Actinomycetes</taxon>
        <taxon>Mycobacteriales</taxon>
        <taxon>Mycobacteriaceae</taxon>
        <taxon>Mycobacterium</taxon>
    </lineage>
</organism>
<comment type="caution">
    <text evidence="1">The sequence shown here is derived from an EMBL/GenBank/DDBJ whole genome shotgun (WGS) entry which is preliminary data.</text>
</comment>
<dbReference type="PATRIC" id="fig|1299334.3.peg.5375"/>
<reference evidence="1" key="1">
    <citation type="submission" date="2014-01" db="EMBL/GenBank/DDBJ databases">
        <authorList>
            <person name="Brown-Elliot B."/>
            <person name="Wallace R."/>
            <person name="Lenaerts A."/>
            <person name="Ordway D."/>
            <person name="DeGroote M.A."/>
            <person name="Parker T."/>
            <person name="Sizemore C."/>
            <person name="Tallon L.J."/>
            <person name="Sadzewicz L.K."/>
            <person name="Sengamalay N."/>
            <person name="Fraser C.M."/>
            <person name="Hine E."/>
            <person name="Shefchek K.A."/>
            <person name="Das S.P."/>
            <person name="Tettelin H."/>
        </authorList>
    </citation>
    <scope>NUCLEOTIDE SEQUENCE [LARGE SCALE GENOMIC DNA]</scope>
    <source>
        <strain evidence="1">4042</strain>
    </source>
</reference>
<dbReference type="EMBL" id="JAOB01000050">
    <property type="protein sequence ID" value="EUA32864.1"/>
    <property type="molecule type" value="Genomic_DNA"/>
</dbReference>
<protein>
    <recommendedName>
        <fullName evidence="2">Linear gramicidin synthetase subunit D domain protein</fullName>
    </recommendedName>
</protein>
<gene>
    <name evidence="1" type="ORF">I553_8947</name>
</gene>
<name>X8AMP8_MYCXE</name>
<evidence type="ECO:0000313" key="1">
    <source>
        <dbReference type="EMBL" id="EUA32864.1"/>
    </source>
</evidence>
<dbReference type="AlphaFoldDB" id="X8AMP8"/>
<sequence length="39" mass="4037">MQAPVGVTDTDVVVVLQALLDRHAMLRARVDDDGAGAGC</sequence>